<dbReference type="AlphaFoldDB" id="A0A0C6P7Z5"/>
<dbReference type="Pfam" id="PF00528">
    <property type="entry name" value="BPD_transp_1"/>
    <property type="match status" value="1"/>
</dbReference>
<comment type="subcellular location">
    <subcellularLocation>
        <location evidence="1 7">Cell membrane</location>
        <topology evidence="1 7">Multi-pass membrane protein</topology>
    </subcellularLocation>
</comment>
<evidence type="ECO:0000313" key="10">
    <source>
        <dbReference type="Proteomes" id="UP000007564"/>
    </source>
</evidence>
<dbReference type="PROSITE" id="PS50928">
    <property type="entry name" value="ABC_TM1"/>
    <property type="match status" value="1"/>
</dbReference>
<evidence type="ECO:0000256" key="5">
    <source>
        <dbReference type="ARBA" id="ARBA00022989"/>
    </source>
</evidence>
<dbReference type="Gene3D" id="1.10.3720.10">
    <property type="entry name" value="MetI-like"/>
    <property type="match status" value="1"/>
</dbReference>
<proteinExistence type="inferred from homology"/>
<evidence type="ECO:0000256" key="2">
    <source>
        <dbReference type="ARBA" id="ARBA00022448"/>
    </source>
</evidence>
<dbReference type="HOGENOM" id="CLU_036879_0_1_4"/>
<feature type="transmembrane region" description="Helical" evidence="7">
    <location>
        <begin position="177"/>
        <end position="197"/>
    </location>
</feature>
<evidence type="ECO:0000256" key="3">
    <source>
        <dbReference type="ARBA" id="ARBA00022475"/>
    </source>
</evidence>
<dbReference type="PANTHER" id="PTHR43163:SF6">
    <property type="entry name" value="DIPEPTIDE TRANSPORT SYSTEM PERMEASE PROTEIN DPPB-RELATED"/>
    <property type="match status" value="1"/>
</dbReference>
<keyword evidence="5 7" id="KW-1133">Transmembrane helix</keyword>
<evidence type="ECO:0000313" key="9">
    <source>
        <dbReference type="EMBL" id="CCJ54493.1"/>
    </source>
</evidence>
<dbReference type="KEGG" id="bbh:BN112_2576"/>
<dbReference type="InterPro" id="IPR045621">
    <property type="entry name" value="BPD_transp_1_N"/>
</dbReference>
<keyword evidence="4 7" id="KW-0812">Transmembrane</keyword>
<dbReference type="SUPFAM" id="SSF161098">
    <property type="entry name" value="MetI-like"/>
    <property type="match status" value="1"/>
</dbReference>
<evidence type="ECO:0000256" key="4">
    <source>
        <dbReference type="ARBA" id="ARBA00022692"/>
    </source>
</evidence>
<dbReference type="InterPro" id="IPR035906">
    <property type="entry name" value="MetI-like_sf"/>
</dbReference>
<dbReference type="GO" id="GO:0071916">
    <property type="term" value="F:dipeptide transmembrane transporter activity"/>
    <property type="evidence" value="ECO:0007669"/>
    <property type="project" value="TreeGrafter"/>
</dbReference>
<dbReference type="CDD" id="cd06261">
    <property type="entry name" value="TM_PBP2"/>
    <property type="match status" value="1"/>
</dbReference>
<evidence type="ECO:0000259" key="8">
    <source>
        <dbReference type="PROSITE" id="PS50928"/>
    </source>
</evidence>
<name>A0A0C6P7Z5_BORBO</name>
<dbReference type="Pfam" id="PF19300">
    <property type="entry name" value="BPD_transp_1_N"/>
    <property type="match status" value="1"/>
</dbReference>
<feature type="transmembrane region" description="Helical" evidence="7">
    <location>
        <begin position="281"/>
        <end position="307"/>
    </location>
</feature>
<comment type="similarity">
    <text evidence="7">Belongs to the binding-protein-dependent transport system permease family.</text>
</comment>
<dbReference type="EMBL" id="HE965806">
    <property type="protein sequence ID" value="CCJ54493.1"/>
    <property type="molecule type" value="Genomic_DNA"/>
</dbReference>
<feature type="domain" description="ABC transmembrane type-1" evidence="8">
    <location>
        <begin position="95"/>
        <end position="300"/>
    </location>
</feature>
<feature type="transmembrane region" description="Helical" evidence="7">
    <location>
        <begin position="99"/>
        <end position="122"/>
    </location>
</feature>
<evidence type="ECO:0000256" key="1">
    <source>
        <dbReference type="ARBA" id="ARBA00004651"/>
    </source>
</evidence>
<dbReference type="InterPro" id="IPR000515">
    <property type="entry name" value="MetI-like"/>
</dbReference>
<dbReference type="GO" id="GO:0005886">
    <property type="term" value="C:plasma membrane"/>
    <property type="evidence" value="ECO:0007669"/>
    <property type="project" value="UniProtKB-SubCell"/>
</dbReference>
<keyword evidence="2 7" id="KW-0813">Transport</keyword>
<keyword evidence="6 7" id="KW-0472">Membrane</keyword>
<gene>
    <name evidence="9" type="ORF">BN112_2576</name>
</gene>
<reference evidence="9 10" key="1">
    <citation type="journal article" date="2012" name="BMC Genomics">
        <title>Comparative genomics of the classical Bordetella subspecies: the evolution and exchange of virulence-associated diversity amongst closely related pathogens.</title>
        <authorList>
            <person name="Park J."/>
            <person name="Zhang Y."/>
            <person name="Buboltz A.M."/>
            <person name="Zhang X."/>
            <person name="Schuster S.C."/>
            <person name="Ahuja U."/>
            <person name="Liu M."/>
            <person name="Miller J.F."/>
            <person name="Sebaihia M."/>
            <person name="Bentley S.D."/>
            <person name="Parkhill J."/>
            <person name="Harvill E.T."/>
        </authorList>
    </citation>
    <scope>NUCLEOTIDE SEQUENCE [LARGE SCALE GENOMIC DNA]</scope>
    <source>
        <strain evidence="9 10">253</strain>
    </source>
</reference>
<accession>A0A0C6P7Z5</accession>
<feature type="transmembrane region" description="Helical" evidence="7">
    <location>
        <begin position="235"/>
        <end position="261"/>
    </location>
</feature>
<feature type="transmembrane region" description="Helical" evidence="7">
    <location>
        <begin position="9"/>
        <end position="27"/>
    </location>
</feature>
<keyword evidence="3" id="KW-1003">Cell membrane</keyword>
<dbReference type="Proteomes" id="UP000007564">
    <property type="component" value="Chromosome"/>
</dbReference>
<dbReference type="PANTHER" id="PTHR43163">
    <property type="entry name" value="DIPEPTIDE TRANSPORT SYSTEM PERMEASE PROTEIN DPPB-RELATED"/>
    <property type="match status" value="1"/>
</dbReference>
<dbReference type="OrthoDB" id="9803623at2"/>
<dbReference type="RefSeq" id="WP_003808430.1">
    <property type="nucleotide sequence ID" value="NC_019382.1"/>
</dbReference>
<evidence type="ECO:0000256" key="7">
    <source>
        <dbReference type="RuleBase" id="RU363032"/>
    </source>
</evidence>
<sequence>MLAFIARRLLATIPVLIMVAVVVFAILRASPGDPAIIMAGDAATPERIAQIRQVMGLDQPLVKQFFIWTGRLVRGDMGTSLMSGVPVTQLIGQRLEPSLSLAVITLAFTLAVAIPLGILAAWRRGRLLDRAVMGFSVLGFSVPVFVTGYVLIWAFAIKLGWFNVQGYTPLAQGFWPYLHRLVLPSLALSTVYVALIARITRTSIIEVMGEDFIRTARAKGLGETGVLLGHALRNAAVPIATVIGVGVALLISGVVVTESVFNIPGLGRLVVEAVMARDYPVIQGLTLFFAFVYVFINLVVDCAYTVFDPRIRY</sequence>
<protein>
    <submittedName>
        <fullName evidence="9">Putative ABC transporter permease protein</fullName>
    </submittedName>
</protein>
<evidence type="ECO:0000256" key="6">
    <source>
        <dbReference type="ARBA" id="ARBA00023136"/>
    </source>
</evidence>
<organism evidence="9 10">
    <name type="scientific">Bordetella bronchiseptica 253</name>
    <dbReference type="NCBI Taxonomy" id="568707"/>
    <lineage>
        <taxon>Bacteria</taxon>
        <taxon>Pseudomonadati</taxon>
        <taxon>Pseudomonadota</taxon>
        <taxon>Betaproteobacteria</taxon>
        <taxon>Burkholderiales</taxon>
        <taxon>Alcaligenaceae</taxon>
        <taxon>Bordetella</taxon>
    </lineage>
</organism>
<feature type="transmembrane region" description="Helical" evidence="7">
    <location>
        <begin position="134"/>
        <end position="157"/>
    </location>
</feature>
<dbReference type="GeneID" id="56480465"/>